<keyword evidence="4" id="KW-1185">Reference proteome</keyword>
<dbReference type="Gene3D" id="3.80.10.10">
    <property type="entry name" value="Ribonuclease Inhibitor"/>
    <property type="match status" value="2"/>
</dbReference>
<dbReference type="Pfam" id="PF12937">
    <property type="entry name" value="F-box-like"/>
    <property type="match status" value="1"/>
</dbReference>
<organism evidence="3 4">
    <name type="scientific">Clavelina lepadiformis</name>
    <name type="common">Light-bulb sea squirt</name>
    <name type="synonym">Ascidia lepadiformis</name>
    <dbReference type="NCBI Taxonomy" id="159417"/>
    <lineage>
        <taxon>Eukaryota</taxon>
        <taxon>Metazoa</taxon>
        <taxon>Chordata</taxon>
        <taxon>Tunicata</taxon>
        <taxon>Ascidiacea</taxon>
        <taxon>Aplousobranchia</taxon>
        <taxon>Clavelinidae</taxon>
        <taxon>Clavelina</taxon>
    </lineage>
</organism>
<gene>
    <name evidence="3" type="ORF">CVLEPA_LOCUS6768</name>
</gene>
<evidence type="ECO:0000256" key="1">
    <source>
        <dbReference type="ARBA" id="ARBA00022786"/>
    </source>
</evidence>
<dbReference type="PANTHER" id="PTHR13318">
    <property type="entry name" value="PARTNER OF PAIRED, ISOFORM B-RELATED"/>
    <property type="match status" value="1"/>
</dbReference>
<dbReference type="SMART" id="SM00367">
    <property type="entry name" value="LRR_CC"/>
    <property type="match status" value="6"/>
</dbReference>
<evidence type="ECO:0000313" key="3">
    <source>
        <dbReference type="EMBL" id="CAK8677384.1"/>
    </source>
</evidence>
<reference evidence="3 4" key="1">
    <citation type="submission" date="2024-02" db="EMBL/GenBank/DDBJ databases">
        <authorList>
            <person name="Daric V."/>
            <person name="Darras S."/>
        </authorList>
    </citation>
    <scope>NUCLEOTIDE SEQUENCE [LARGE SCALE GENOMIC DNA]</scope>
</reference>
<evidence type="ECO:0000259" key="2">
    <source>
        <dbReference type="PROSITE" id="PS50181"/>
    </source>
</evidence>
<dbReference type="Pfam" id="PF25372">
    <property type="entry name" value="DUF7885"/>
    <property type="match status" value="1"/>
</dbReference>
<accession>A0ABP0FCH0</accession>
<dbReference type="InterPro" id="IPR006553">
    <property type="entry name" value="Leu-rich_rpt_Cys-con_subtyp"/>
</dbReference>
<feature type="domain" description="F-box" evidence="2">
    <location>
        <begin position="16"/>
        <end position="63"/>
    </location>
</feature>
<protein>
    <recommendedName>
        <fullName evidence="2">F-box domain-containing protein</fullName>
    </recommendedName>
</protein>
<comment type="caution">
    <text evidence="3">The sequence shown here is derived from an EMBL/GenBank/DDBJ whole genome shotgun (WGS) entry which is preliminary data.</text>
</comment>
<name>A0ABP0FCH0_CLALP</name>
<dbReference type="Proteomes" id="UP001642483">
    <property type="component" value="Unassembled WGS sequence"/>
</dbReference>
<dbReference type="PROSITE" id="PS50181">
    <property type="entry name" value="FBOX"/>
    <property type="match status" value="1"/>
</dbReference>
<proteinExistence type="predicted"/>
<dbReference type="InterPro" id="IPR057207">
    <property type="entry name" value="FBXL15_LRR"/>
</dbReference>
<dbReference type="SUPFAM" id="SSF81383">
    <property type="entry name" value="F-box domain"/>
    <property type="match status" value="1"/>
</dbReference>
<keyword evidence="1" id="KW-0833">Ubl conjugation pathway</keyword>
<dbReference type="InterPro" id="IPR001810">
    <property type="entry name" value="F-box_dom"/>
</dbReference>
<dbReference type="Gene3D" id="1.20.1280.50">
    <property type="match status" value="1"/>
</dbReference>
<dbReference type="EMBL" id="CAWYQH010000046">
    <property type="protein sequence ID" value="CAK8677384.1"/>
    <property type="molecule type" value="Genomic_DNA"/>
</dbReference>
<dbReference type="InterPro" id="IPR036047">
    <property type="entry name" value="F-box-like_dom_sf"/>
</dbReference>
<evidence type="ECO:0000313" key="4">
    <source>
        <dbReference type="Proteomes" id="UP001642483"/>
    </source>
</evidence>
<sequence length="414" mass="47048">MEDSVSTFQSEECANVVDWYKLPDEIWLHIFSYLHQHTILSAVRHVCCLFNSLAFDSSLWREINMKTWHGNPAVLEALYELLQPEIDRVSQHLRSLSFCQITGNRVFGSDKRLLFYKFSNIVNLELTGCDCVTAQILDEIKLSCKKIKSLELHGCSNVDDEAMKVVSKFEHLSKLDISHCTHVTEEGVNFIAHMPCQILHFLSNVEFHLDDRCVENLVSKQTKIEFLVIHGLGLTDKSVIAVCRYLGNLQRFRICNCTNLTDTSFRALYGKVSLQQLHLENIPDNISAPAIAGLFKDKLLVNLRDLAICDTKAVDDNTINVIVSGCPQLEIASFDHCNNVTDTSITNLMESCNQLQLLSLRGLTKLRGDRFEEINQYLPELTYLNISQCSSISEQKQDQLLSLHPKLIVVIDIE</sequence>
<dbReference type="SUPFAM" id="SSF52047">
    <property type="entry name" value="RNI-like"/>
    <property type="match status" value="1"/>
</dbReference>
<dbReference type="InterPro" id="IPR032675">
    <property type="entry name" value="LRR_dom_sf"/>
</dbReference>